<dbReference type="SUPFAM" id="SSF51556">
    <property type="entry name" value="Metallo-dependent hydrolases"/>
    <property type="match status" value="1"/>
</dbReference>
<dbReference type="EMBL" id="JAPWIE010000009">
    <property type="protein sequence ID" value="MCZ4553324.1"/>
    <property type="molecule type" value="Genomic_DNA"/>
</dbReference>
<evidence type="ECO:0000259" key="1">
    <source>
        <dbReference type="Pfam" id="PF07969"/>
    </source>
</evidence>
<keyword evidence="3" id="KW-1185">Reference proteome</keyword>
<dbReference type="InterPro" id="IPR011059">
    <property type="entry name" value="Metal-dep_hydrolase_composite"/>
</dbReference>
<dbReference type="InterPro" id="IPR032466">
    <property type="entry name" value="Metal_Hydrolase"/>
</dbReference>
<name>A0ABT4N230_GORRU</name>
<organism evidence="2 3">
    <name type="scientific">Gordonia rubripertincta</name>
    <name type="common">Rhodococcus corallinus</name>
    <dbReference type="NCBI Taxonomy" id="36822"/>
    <lineage>
        <taxon>Bacteria</taxon>
        <taxon>Bacillati</taxon>
        <taxon>Actinomycetota</taxon>
        <taxon>Actinomycetes</taxon>
        <taxon>Mycobacteriales</taxon>
        <taxon>Gordoniaceae</taxon>
        <taxon>Gordonia</taxon>
    </lineage>
</organism>
<dbReference type="InterPro" id="IPR050378">
    <property type="entry name" value="Metallo-dep_Hydrolases_sf"/>
</dbReference>
<dbReference type="SUPFAM" id="SSF51338">
    <property type="entry name" value="Composite domain of metallo-dependent hydrolases"/>
    <property type="match status" value="1"/>
</dbReference>
<dbReference type="RefSeq" id="WP_301574000.1">
    <property type="nucleotide sequence ID" value="NZ_JAPWIE010000009.1"/>
</dbReference>
<dbReference type="Pfam" id="PF07969">
    <property type="entry name" value="Amidohydro_3"/>
    <property type="match status" value="1"/>
</dbReference>
<evidence type="ECO:0000313" key="2">
    <source>
        <dbReference type="EMBL" id="MCZ4553324.1"/>
    </source>
</evidence>
<comment type="caution">
    <text evidence="2">The sequence shown here is derived from an EMBL/GenBank/DDBJ whole genome shotgun (WGS) entry which is preliminary data.</text>
</comment>
<accession>A0ABT4N230</accession>
<dbReference type="PANTHER" id="PTHR11647">
    <property type="entry name" value="HYDRANTOINASE/DIHYDROPYRIMIDINASE FAMILY MEMBER"/>
    <property type="match status" value="1"/>
</dbReference>
<gene>
    <name evidence="2" type="ORF">O4213_25290</name>
</gene>
<dbReference type="InterPro" id="IPR013108">
    <property type="entry name" value="Amidohydro_3"/>
</dbReference>
<evidence type="ECO:0000313" key="3">
    <source>
        <dbReference type="Proteomes" id="UP001067235"/>
    </source>
</evidence>
<dbReference type="Proteomes" id="UP001067235">
    <property type="component" value="Unassembled WGS sequence"/>
</dbReference>
<feature type="domain" description="Amidohydrolase 3" evidence="1">
    <location>
        <begin position="62"/>
        <end position="200"/>
    </location>
</feature>
<proteinExistence type="predicted"/>
<sequence>MSLQPATTRSVGDEGSRFDMVVRGGTWFDGTGAPGLRRDLGIRGGRVVEVSNAPLPVGPDTKVIEAGGQWVMPGFIDVHTHYDAEVLVAPGLGESIRHGVTTAIIGNCSLSTVYTTPVDAADLFSRVEALPRDHVIKALEQGKDWTDPASYIESLESLALGPNVAAFLGHSDIRASVMGLGRATDRAHKPSRSEMAAISKAVEDALDAGFLGVSSMTNPWDKLDGDRYRSRCLPSVYAHWSERRKINRILRRRDRVLQTIPNLNTKYDILFFLAGSTGLGRKPLRTSVLAAADAKSDRWVRRIFGPIATLANDVGRGALRWQHLPVPFEVYSDGIDLVVFEEFGSGRAALHLREEMGRNDLLSDPEYRRWFREDFEKKFSSRIWHRDFDDAEISECPDASMIGKTIEQVARERGVHSTDMFLDLVVEHGTAFRWHTVITNDRPEIADWLITQKGVTIGFSDAGAHLRNMAFYNYGIKLLQRVKEAEHGARTPFLTIEEAIYKLTGELGEFYGLDAGFLRIGDRADFVVVDPAGLTDQTKEYAEESMPEFGGIKRMVNRNDDAVTATVVAGEYLYGRGDFAPGFGTTLRSGQFLRAGQPRDTVRNQPDQVRHTVAG</sequence>
<reference evidence="2" key="1">
    <citation type="submission" date="2022-12" db="EMBL/GenBank/DDBJ databases">
        <authorList>
            <person name="Krivoruchko A.V."/>
            <person name="Elkin A."/>
        </authorList>
    </citation>
    <scope>NUCLEOTIDE SEQUENCE</scope>
    <source>
        <strain evidence="2">IEGM 1388</strain>
    </source>
</reference>
<dbReference type="Gene3D" id="3.20.20.140">
    <property type="entry name" value="Metal-dependent hydrolases"/>
    <property type="match status" value="1"/>
</dbReference>
<protein>
    <submittedName>
        <fullName evidence="2">Amidohydrolase family protein</fullName>
    </submittedName>
</protein>
<dbReference type="PANTHER" id="PTHR11647:SF1">
    <property type="entry name" value="COLLAPSIN RESPONSE MEDIATOR PROTEIN"/>
    <property type="match status" value="1"/>
</dbReference>